<name>A0A6A5YGH8_9PLEO</name>
<evidence type="ECO:0000313" key="3">
    <source>
        <dbReference type="Proteomes" id="UP000799770"/>
    </source>
</evidence>
<feature type="compositionally biased region" description="Polar residues" evidence="1">
    <location>
        <begin position="64"/>
        <end position="83"/>
    </location>
</feature>
<dbReference type="AlphaFoldDB" id="A0A6A5YGH8"/>
<evidence type="ECO:0000256" key="1">
    <source>
        <dbReference type="SAM" id="MobiDB-lite"/>
    </source>
</evidence>
<organism evidence="2 3">
    <name type="scientific">Lophiotrema nucula</name>
    <dbReference type="NCBI Taxonomy" id="690887"/>
    <lineage>
        <taxon>Eukaryota</taxon>
        <taxon>Fungi</taxon>
        <taxon>Dikarya</taxon>
        <taxon>Ascomycota</taxon>
        <taxon>Pezizomycotina</taxon>
        <taxon>Dothideomycetes</taxon>
        <taxon>Pleosporomycetidae</taxon>
        <taxon>Pleosporales</taxon>
        <taxon>Lophiotremataceae</taxon>
        <taxon>Lophiotrema</taxon>
    </lineage>
</organism>
<dbReference type="EMBL" id="ML977371">
    <property type="protein sequence ID" value="KAF2105814.1"/>
    <property type="molecule type" value="Genomic_DNA"/>
</dbReference>
<keyword evidence="3" id="KW-1185">Reference proteome</keyword>
<sequence length="491" mass="54857">MASPRWEYDFDGIPSELGIVRLEHTMPEECLQPMISGYQHFLPPSSSIHPAFPAYPTPFDPSSPGLTHSSTPRADSAHGSVSPSLNTLGASDYSNLFLPNNTFAVGDIEASVPWDATYTALDKNFVPPPLAQLGIPTDNGDTSGNLDVAATLPTVTTFFPKKRFYCPYCLETGKHKDGMATKHDWKRHIVNFHMSKSEWRCLCSETFERERDFKKHFKKYHPRQAKPRNGECKVPSKCVFACGFTDCIKITHTFKDWCNHVAGEMVEVPTKTWDFTWRMRNLLRHPRVASMWKRVLAKWGPKFVINEMQLHWDPNSTRIIRQQLECHNLGGSAFEDTLVTLFRLGLPNYNLSSGYLTQSTPATVSLATTSRYEPMDSALNQDPLVLSAFTGTQLRASSSRGYSNFVAGTVGNSSTMENNSNDQIAHANDGQSLLRSAQPNMKCVFSHDALLPDSTNTTPPLPMAHTALESAVTPSALRLRKIRNGTTRRLN</sequence>
<proteinExistence type="predicted"/>
<accession>A0A6A5YGH8</accession>
<evidence type="ECO:0008006" key="4">
    <source>
        <dbReference type="Google" id="ProtNLM"/>
    </source>
</evidence>
<gene>
    <name evidence="2" type="ORF">BDV96DRAFT_607923</name>
</gene>
<evidence type="ECO:0000313" key="2">
    <source>
        <dbReference type="EMBL" id="KAF2105814.1"/>
    </source>
</evidence>
<dbReference type="Proteomes" id="UP000799770">
    <property type="component" value="Unassembled WGS sequence"/>
</dbReference>
<protein>
    <recommendedName>
        <fullName evidence="4">C2H2-type domain-containing protein</fullName>
    </recommendedName>
</protein>
<feature type="region of interest" description="Disordered" evidence="1">
    <location>
        <begin position="59"/>
        <end position="83"/>
    </location>
</feature>
<dbReference type="OrthoDB" id="3801225at2759"/>
<reference evidence="2" key="1">
    <citation type="journal article" date="2020" name="Stud. Mycol.">
        <title>101 Dothideomycetes genomes: a test case for predicting lifestyles and emergence of pathogens.</title>
        <authorList>
            <person name="Haridas S."/>
            <person name="Albert R."/>
            <person name="Binder M."/>
            <person name="Bloem J."/>
            <person name="Labutti K."/>
            <person name="Salamov A."/>
            <person name="Andreopoulos B."/>
            <person name="Baker S."/>
            <person name="Barry K."/>
            <person name="Bills G."/>
            <person name="Bluhm B."/>
            <person name="Cannon C."/>
            <person name="Castanera R."/>
            <person name="Culley D."/>
            <person name="Daum C."/>
            <person name="Ezra D."/>
            <person name="Gonzalez J."/>
            <person name="Henrissat B."/>
            <person name="Kuo A."/>
            <person name="Liang C."/>
            <person name="Lipzen A."/>
            <person name="Lutzoni F."/>
            <person name="Magnuson J."/>
            <person name="Mondo S."/>
            <person name="Nolan M."/>
            <person name="Ohm R."/>
            <person name="Pangilinan J."/>
            <person name="Park H.-J."/>
            <person name="Ramirez L."/>
            <person name="Alfaro M."/>
            <person name="Sun H."/>
            <person name="Tritt A."/>
            <person name="Yoshinaga Y."/>
            <person name="Zwiers L.-H."/>
            <person name="Turgeon B."/>
            <person name="Goodwin S."/>
            <person name="Spatafora J."/>
            <person name="Crous P."/>
            <person name="Grigoriev I."/>
        </authorList>
    </citation>
    <scope>NUCLEOTIDE SEQUENCE</scope>
    <source>
        <strain evidence="2">CBS 627.86</strain>
    </source>
</reference>